<dbReference type="Proteomes" id="UP000198790">
    <property type="component" value="Unassembled WGS sequence"/>
</dbReference>
<protein>
    <submittedName>
        <fullName evidence="1">Uncharacterized protein</fullName>
    </submittedName>
</protein>
<organism evidence="1 2">
    <name type="scientific">Algoriphagus aquimarinus</name>
    <dbReference type="NCBI Taxonomy" id="237018"/>
    <lineage>
        <taxon>Bacteria</taxon>
        <taxon>Pseudomonadati</taxon>
        <taxon>Bacteroidota</taxon>
        <taxon>Cytophagia</taxon>
        <taxon>Cytophagales</taxon>
        <taxon>Cyclobacteriaceae</taxon>
        <taxon>Algoriphagus</taxon>
    </lineage>
</organism>
<proteinExistence type="predicted"/>
<sequence length="45" mass="5325">MGSTKYNCGSHIFLYLTGFAKEFVFNFDVQIGFLHTNICHEYKFR</sequence>
<evidence type="ECO:0000313" key="2">
    <source>
        <dbReference type="Proteomes" id="UP000198790"/>
    </source>
</evidence>
<evidence type="ECO:0000313" key="1">
    <source>
        <dbReference type="EMBL" id="SFB51303.1"/>
    </source>
</evidence>
<accession>A0A1I1BSL8</accession>
<dbReference type="AlphaFoldDB" id="A0A1I1BSL8"/>
<name>A0A1I1BSL8_9BACT</name>
<reference evidence="1 2" key="1">
    <citation type="submission" date="2016-10" db="EMBL/GenBank/DDBJ databases">
        <authorList>
            <person name="de Groot N.N."/>
        </authorList>
    </citation>
    <scope>NUCLEOTIDE SEQUENCE [LARGE SCALE GENOMIC DNA]</scope>
    <source>
        <strain evidence="1 2">DSM 23399</strain>
    </source>
</reference>
<gene>
    <name evidence="1" type="ORF">SAMN04489723_11541</name>
</gene>
<keyword evidence="2" id="KW-1185">Reference proteome</keyword>
<dbReference type="EMBL" id="FOKK01000015">
    <property type="protein sequence ID" value="SFB51303.1"/>
    <property type="molecule type" value="Genomic_DNA"/>
</dbReference>